<evidence type="ECO:0000313" key="3">
    <source>
        <dbReference type="Proteomes" id="UP000199076"/>
    </source>
</evidence>
<dbReference type="STRING" id="660518.SAMN05216218_110190"/>
<evidence type="ECO:0000313" key="2">
    <source>
        <dbReference type="EMBL" id="SDF87257.1"/>
    </source>
</evidence>
<gene>
    <name evidence="2" type="ORF">SAMN05216218_110190</name>
</gene>
<name>A0A1G7PM05_9EURY</name>
<proteinExistence type="predicted"/>
<keyword evidence="1" id="KW-0472">Membrane</keyword>
<keyword evidence="3" id="KW-1185">Reference proteome</keyword>
<dbReference type="Pfam" id="PF23928">
    <property type="entry name" value="DUF7266"/>
    <property type="match status" value="1"/>
</dbReference>
<keyword evidence="1" id="KW-1133">Transmembrane helix</keyword>
<protein>
    <recommendedName>
        <fullName evidence="4">Secreted glycoprotein</fullName>
    </recommendedName>
</protein>
<dbReference type="OrthoDB" id="226715at2157"/>
<dbReference type="InterPro" id="IPR055690">
    <property type="entry name" value="DUF7266"/>
</dbReference>
<sequence length="158" mass="16608">MTEGPGWAGVRDDRGVSTTLNYVLGLGIALILITGLLLAGGTFVENQRDRSIRTELEVLGEQVSADVTMADRLVETTGDNESVQVGRSLPPRVAGSTYEVSIEGGSDPQVVVRTTDPEITVTVPVKTSTPIEPSSVSGGTVAVNLTASDRLRLEDEAI</sequence>
<reference evidence="3" key="1">
    <citation type="submission" date="2016-10" db="EMBL/GenBank/DDBJ databases">
        <authorList>
            <person name="Varghese N."/>
            <person name="Submissions S."/>
        </authorList>
    </citation>
    <scope>NUCLEOTIDE SEQUENCE [LARGE SCALE GENOMIC DNA]</scope>
    <source>
        <strain evidence="3">IBRC-M 10760</strain>
    </source>
</reference>
<dbReference type="Proteomes" id="UP000199076">
    <property type="component" value="Unassembled WGS sequence"/>
</dbReference>
<dbReference type="AlphaFoldDB" id="A0A1G7PM05"/>
<evidence type="ECO:0000256" key="1">
    <source>
        <dbReference type="SAM" id="Phobius"/>
    </source>
</evidence>
<keyword evidence="1" id="KW-0812">Transmembrane</keyword>
<feature type="transmembrane region" description="Helical" evidence="1">
    <location>
        <begin position="20"/>
        <end position="44"/>
    </location>
</feature>
<dbReference type="RefSeq" id="WP_139171133.1">
    <property type="nucleotide sequence ID" value="NZ_FNBK01000010.1"/>
</dbReference>
<organism evidence="2 3">
    <name type="scientific">Halorientalis regularis</name>
    <dbReference type="NCBI Taxonomy" id="660518"/>
    <lineage>
        <taxon>Archaea</taxon>
        <taxon>Methanobacteriati</taxon>
        <taxon>Methanobacteriota</taxon>
        <taxon>Stenosarchaea group</taxon>
        <taxon>Halobacteria</taxon>
        <taxon>Halobacteriales</taxon>
        <taxon>Haloarculaceae</taxon>
        <taxon>Halorientalis</taxon>
    </lineage>
</organism>
<dbReference type="EMBL" id="FNBK01000010">
    <property type="protein sequence ID" value="SDF87257.1"/>
    <property type="molecule type" value="Genomic_DNA"/>
</dbReference>
<evidence type="ECO:0008006" key="4">
    <source>
        <dbReference type="Google" id="ProtNLM"/>
    </source>
</evidence>
<accession>A0A1G7PM05</accession>